<dbReference type="Pfam" id="PF13041">
    <property type="entry name" value="PPR_2"/>
    <property type="match status" value="2"/>
</dbReference>
<dbReference type="Gene3D" id="1.25.40.10">
    <property type="entry name" value="Tetratricopeptide repeat domain"/>
    <property type="match status" value="3"/>
</dbReference>
<gene>
    <name evidence="4" type="ORF">LIER_04237</name>
</gene>
<organism evidence="4 5">
    <name type="scientific">Lithospermum erythrorhizon</name>
    <name type="common">Purple gromwell</name>
    <name type="synonym">Lithospermum officinale var. erythrorhizon</name>
    <dbReference type="NCBI Taxonomy" id="34254"/>
    <lineage>
        <taxon>Eukaryota</taxon>
        <taxon>Viridiplantae</taxon>
        <taxon>Streptophyta</taxon>
        <taxon>Embryophyta</taxon>
        <taxon>Tracheophyta</taxon>
        <taxon>Spermatophyta</taxon>
        <taxon>Magnoliopsida</taxon>
        <taxon>eudicotyledons</taxon>
        <taxon>Gunneridae</taxon>
        <taxon>Pentapetalae</taxon>
        <taxon>asterids</taxon>
        <taxon>lamiids</taxon>
        <taxon>Boraginales</taxon>
        <taxon>Boraginaceae</taxon>
        <taxon>Boraginoideae</taxon>
        <taxon>Lithospermeae</taxon>
        <taxon>Lithospermum</taxon>
    </lineage>
</organism>
<evidence type="ECO:0000313" key="5">
    <source>
        <dbReference type="Proteomes" id="UP001454036"/>
    </source>
</evidence>
<sequence>MNKRVCKLFILFHTKYSPNPPLNLPKSVPKILSIFIRKCSTTSSEPQPLSSNIVAVFSGKFTSNDSKANKKLNNKVSILRDELLLGSDDDVERVEKVLEEKGVPLFRMYSDGSAAVQLLHQLYKKPTLALEVLSWRRRQVDYSALISSEEYAKGIAIAGRLKNVDLAVELFKEARNKALRTTSIYNALMSVYMYNGLSTKCQKLFQDLKKDAVCRPTIVTYNILICIFGRMLLTDRMEEILREIRDQNLSPDLKTYNNIIGGYVTAWMWDSMEKSFRVMQASSVEPTFATYKLMLRGYSLSGQLNKMEEIFELMIDRITDQEVSLIRCMIFAYCKSLDVNRVNKVEKLLMLLPQGDYRPSLNVVLITLYAKECMVEKMESAINEAFEKNTSITTSHTMQSIICGYFRCHAADRLADFVKRAEIAGWKINRSLYHCKMVMYSSQRRMTEMEGVLDEMNKLNMGCSKKTFWILYKAYKQWNQESRLHQVVGIMCTLGYGVPFE</sequence>
<keyword evidence="5" id="KW-1185">Reference proteome</keyword>
<reference evidence="4 5" key="1">
    <citation type="submission" date="2024-01" db="EMBL/GenBank/DDBJ databases">
        <title>The complete chloroplast genome sequence of Lithospermum erythrorhizon: insights into the phylogenetic relationship among Boraginaceae species and the maternal lineages of purple gromwells.</title>
        <authorList>
            <person name="Okada T."/>
            <person name="Watanabe K."/>
        </authorList>
    </citation>
    <scope>NUCLEOTIDE SEQUENCE [LARGE SCALE GENOMIC DNA]</scope>
</reference>
<evidence type="ECO:0008006" key="6">
    <source>
        <dbReference type="Google" id="ProtNLM"/>
    </source>
</evidence>
<dbReference type="Proteomes" id="UP001454036">
    <property type="component" value="Unassembled WGS sequence"/>
</dbReference>
<keyword evidence="2" id="KW-0677">Repeat</keyword>
<dbReference type="NCBIfam" id="TIGR00756">
    <property type="entry name" value="PPR"/>
    <property type="match status" value="2"/>
</dbReference>
<dbReference type="EMBL" id="BAABME010000535">
    <property type="protein sequence ID" value="GAA0143584.1"/>
    <property type="molecule type" value="Genomic_DNA"/>
</dbReference>
<proteinExistence type="inferred from homology"/>
<name>A0AAV3NWG0_LITER</name>
<dbReference type="AlphaFoldDB" id="A0AAV3NWG0"/>
<dbReference type="InterPro" id="IPR044179">
    <property type="entry name" value="PPR5-like"/>
</dbReference>
<accession>A0AAV3NWG0</accession>
<evidence type="ECO:0000256" key="2">
    <source>
        <dbReference type="ARBA" id="ARBA00022737"/>
    </source>
</evidence>
<evidence type="ECO:0000313" key="4">
    <source>
        <dbReference type="EMBL" id="GAA0143584.1"/>
    </source>
</evidence>
<evidence type="ECO:0000256" key="3">
    <source>
        <dbReference type="PROSITE-ProRule" id="PRU00708"/>
    </source>
</evidence>
<dbReference type="PANTHER" id="PTHR47874">
    <property type="entry name" value="EXPRESSED PROTEIN"/>
    <property type="match status" value="1"/>
</dbReference>
<dbReference type="InterPro" id="IPR011990">
    <property type="entry name" value="TPR-like_helical_dom_sf"/>
</dbReference>
<comment type="similarity">
    <text evidence="1">Belongs to the PPR family. P subfamily.</text>
</comment>
<dbReference type="InterPro" id="IPR002885">
    <property type="entry name" value="PPR_rpt"/>
</dbReference>
<protein>
    <recommendedName>
        <fullName evidence="6">Pentatricopeptide repeat-containing protein</fullName>
    </recommendedName>
</protein>
<feature type="repeat" description="PPR" evidence="3">
    <location>
        <begin position="217"/>
        <end position="251"/>
    </location>
</feature>
<comment type="caution">
    <text evidence="4">The sequence shown here is derived from an EMBL/GenBank/DDBJ whole genome shotgun (WGS) entry which is preliminary data.</text>
</comment>
<evidence type="ECO:0000256" key="1">
    <source>
        <dbReference type="ARBA" id="ARBA00007626"/>
    </source>
</evidence>
<dbReference type="PANTHER" id="PTHR47874:SF1">
    <property type="entry name" value="OS05G0407900 PROTEIN"/>
    <property type="match status" value="1"/>
</dbReference>
<feature type="repeat" description="PPR" evidence="3">
    <location>
        <begin position="252"/>
        <end position="286"/>
    </location>
</feature>
<dbReference type="PROSITE" id="PS51375">
    <property type="entry name" value="PPR"/>
    <property type="match status" value="2"/>
</dbReference>
<dbReference type="GO" id="GO:0003729">
    <property type="term" value="F:mRNA binding"/>
    <property type="evidence" value="ECO:0007669"/>
    <property type="project" value="InterPro"/>
</dbReference>